<evidence type="ECO:0000313" key="1">
    <source>
        <dbReference type="EMBL" id="KAJ8990562.1"/>
    </source>
</evidence>
<accession>A0AAN6ES53</accession>
<dbReference type="EMBL" id="JAJGCB010000010">
    <property type="protein sequence ID" value="KAJ8990562.1"/>
    <property type="molecule type" value="Genomic_DNA"/>
</dbReference>
<reference evidence="1" key="1">
    <citation type="submission" date="2023-01" db="EMBL/GenBank/DDBJ databases">
        <title>Exophiala dermititidis isolated from Cystic Fibrosis Patient.</title>
        <authorList>
            <person name="Kurbessoian T."/>
            <person name="Crocker A."/>
            <person name="Murante D."/>
            <person name="Hogan D.A."/>
            <person name="Stajich J.E."/>
        </authorList>
    </citation>
    <scope>NUCLEOTIDE SEQUENCE</scope>
    <source>
        <strain evidence="1">Ex8</strain>
    </source>
</reference>
<sequence length="100" mass="11088">MTAGRVVVRRHIGHDTAITKANVNLGKGIFTGRRAGCTERSDLNKRWYEGICILIRARVRVARAESKLSGLVDAVVSGRADWLAWLIEEPLNTSLHTMFG</sequence>
<protein>
    <submittedName>
        <fullName evidence="1">Uncharacterized protein</fullName>
    </submittedName>
</protein>
<evidence type="ECO:0000313" key="2">
    <source>
        <dbReference type="Proteomes" id="UP001161757"/>
    </source>
</evidence>
<dbReference type="AlphaFoldDB" id="A0AAN6ES53"/>
<proteinExistence type="predicted"/>
<name>A0AAN6ES53_EXODE</name>
<comment type="caution">
    <text evidence="1">The sequence shown here is derived from an EMBL/GenBank/DDBJ whole genome shotgun (WGS) entry which is preliminary data.</text>
</comment>
<dbReference type="Proteomes" id="UP001161757">
    <property type="component" value="Unassembled WGS sequence"/>
</dbReference>
<gene>
    <name evidence="1" type="ORF">HRR80_005340</name>
</gene>
<organism evidence="1 2">
    <name type="scientific">Exophiala dermatitidis</name>
    <name type="common">Black yeast-like fungus</name>
    <name type="synonym">Wangiella dermatitidis</name>
    <dbReference type="NCBI Taxonomy" id="5970"/>
    <lineage>
        <taxon>Eukaryota</taxon>
        <taxon>Fungi</taxon>
        <taxon>Dikarya</taxon>
        <taxon>Ascomycota</taxon>
        <taxon>Pezizomycotina</taxon>
        <taxon>Eurotiomycetes</taxon>
        <taxon>Chaetothyriomycetidae</taxon>
        <taxon>Chaetothyriales</taxon>
        <taxon>Herpotrichiellaceae</taxon>
        <taxon>Exophiala</taxon>
    </lineage>
</organism>